<comment type="catalytic activity">
    <reaction evidence="4">
        <text>a monoamide of a dicarboxylate + H2O = a dicarboxylate + NH4(+)</text>
        <dbReference type="Rhea" id="RHEA:11716"/>
        <dbReference type="ChEBI" id="CHEBI:15377"/>
        <dbReference type="ChEBI" id="CHEBI:28938"/>
        <dbReference type="ChEBI" id="CHEBI:28965"/>
        <dbReference type="ChEBI" id="CHEBI:77450"/>
        <dbReference type="EC" id="3.5.1.3"/>
    </reaction>
</comment>
<dbReference type="CDD" id="cd07575">
    <property type="entry name" value="Xc-1258_like"/>
    <property type="match status" value="1"/>
</dbReference>
<evidence type="ECO:0000259" key="6">
    <source>
        <dbReference type="PROSITE" id="PS50263"/>
    </source>
</evidence>
<evidence type="ECO:0000256" key="3">
    <source>
        <dbReference type="ARBA" id="ARBA00039118"/>
    </source>
</evidence>
<dbReference type="InterPro" id="IPR052737">
    <property type="entry name" value="Omega-amidase_YafV"/>
</dbReference>
<evidence type="ECO:0000256" key="2">
    <source>
        <dbReference type="ARBA" id="ARBA00022801"/>
    </source>
</evidence>
<accession>K4KF28</accession>
<gene>
    <name evidence="7" type="ordered locus">M5M_01680</name>
</gene>
<evidence type="ECO:0000313" key="8">
    <source>
        <dbReference type="Proteomes" id="UP000000466"/>
    </source>
</evidence>
<dbReference type="OrthoDB" id="9811121at2"/>
<evidence type="ECO:0000256" key="1">
    <source>
        <dbReference type="ARBA" id="ARBA00010613"/>
    </source>
</evidence>
<dbReference type="NCBIfam" id="NF007757">
    <property type="entry name" value="PRK10438.1"/>
    <property type="match status" value="1"/>
</dbReference>
<dbReference type="SUPFAM" id="SSF56317">
    <property type="entry name" value="Carbon-nitrogen hydrolase"/>
    <property type="match status" value="1"/>
</dbReference>
<dbReference type="InterPro" id="IPR001110">
    <property type="entry name" value="UPF0012_CS"/>
</dbReference>
<dbReference type="STRING" id="1117647.M5M_01680"/>
<evidence type="ECO:0000313" key="7">
    <source>
        <dbReference type="EMBL" id="AFU97561.1"/>
    </source>
</evidence>
<dbReference type="GO" id="GO:0016746">
    <property type="term" value="F:acyltransferase activity"/>
    <property type="evidence" value="ECO:0007669"/>
    <property type="project" value="UniProtKB-KW"/>
</dbReference>
<dbReference type="Pfam" id="PF00795">
    <property type="entry name" value="CN_hydrolase"/>
    <property type="match status" value="1"/>
</dbReference>
<sequence>MRERLAVGLLQADLVWQSPADNYLQLADLLAEQALGLHLVLLPETFTTGFTQSTQEFAEAFPGPTLRWMQAQAALHNFTLAGSYHVREDGRYYNRFVWVHPDGDYGYYDKRHLFSMAGEHEVFTPGHARKIFECQGWRCLPQICYDLRFPVFSRSRGDYDLAIYVANWPEARTAQWQRLLPARAIENQAFVAGVNRVGIDGEGYVYPGDSQIYDPLGEPMCENEGGVTLLRAELSALQLARLRDRFPVHDDADEFTLRL</sequence>
<dbReference type="eggNOG" id="COG0388">
    <property type="taxonomic scope" value="Bacteria"/>
</dbReference>
<name>K4KF28_SIMAS</name>
<dbReference type="EMBL" id="CP003746">
    <property type="protein sequence ID" value="AFU97561.1"/>
    <property type="molecule type" value="Genomic_DNA"/>
</dbReference>
<dbReference type="FunFam" id="3.60.110.10:FF:000004">
    <property type="entry name" value="Carbon-nitrogen hydrolase"/>
    <property type="match status" value="1"/>
</dbReference>
<protein>
    <recommendedName>
        <fullName evidence="5">Omega-amidase YafV</fullName>
        <ecNumber evidence="3">3.5.1.3</ecNumber>
    </recommendedName>
</protein>
<dbReference type="PROSITE" id="PS50263">
    <property type="entry name" value="CN_HYDROLASE"/>
    <property type="match status" value="1"/>
</dbReference>
<evidence type="ECO:0000256" key="4">
    <source>
        <dbReference type="ARBA" id="ARBA00052904"/>
    </source>
</evidence>
<dbReference type="EC" id="3.5.1.3" evidence="3"/>
<dbReference type="InterPro" id="IPR003010">
    <property type="entry name" value="C-N_Hydrolase"/>
</dbReference>
<dbReference type="PROSITE" id="PS01227">
    <property type="entry name" value="UPF0012"/>
    <property type="match status" value="1"/>
</dbReference>
<proteinExistence type="inferred from homology"/>
<dbReference type="PANTHER" id="PTHR47799">
    <property type="entry name" value="OMEGA-AMIDASE YAFV"/>
    <property type="match status" value="1"/>
</dbReference>
<dbReference type="RefSeq" id="WP_015045734.1">
    <property type="nucleotide sequence ID" value="NC_018868.3"/>
</dbReference>
<comment type="similarity">
    <text evidence="1">Belongs to the carbon-nitrogen hydrolase superfamily. NIT1/NIT2 family.</text>
</comment>
<organism evidence="7 8">
    <name type="scientific">Simiduia agarivorans (strain DSM 21679 / JCM 13881 / BCRC 17597 / SA1)</name>
    <dbReference type="NCBI Taxonomy" id="1117647"/>
    <lineage>
        <taxon>Bacteria</taxon>
        <taxon>Pseudomonadati</taxon>
        <taxon>Pseudomonadota</taxon>
        <taxon>Gammaproteobacteria</taxon>
        <taxon>Cellvibrionales</taxon>
        <taxon>Cellvibrionaceae</taxon>
        <taxon>Simiduia</taxon>
    </lineage>
</organism>
<dbReference type="Proteomes" id="UP000000466">
    <property type="component" value="Chromosome"/>
</dbReference>
<feature type="domain" description="CN hydrolase" evidence="6">
    <location>
        <begin position="5"/>
        <end position="236"/>
    </location>
</feature>
<dbReference type="GO" id="GO:0050152">
    <property type="term" value="F:omega-amidase activity"/>
    <property type="evidence" value="ECO:0007669"/>
    <property type="project" value="UniProtKB-EC"/>
</dbReference>
<dbReference type="Gene3D" id="3.60.110.10">
    <property type="entry name" value="Carbon-nitrogen hydrolase"/>
    <property type="match status" value="1"/>
</dbReference>
<dbReference type="AlphaFoldDB" id="K4KF28"/>
<evidence type="ECO:0000256" key="5">
    <source>
        <dbReference type="ARBA" id="ARBA00072139"/>
    </source>
</evidence>
<dbReference type="InterPro" id="IPR036526">
    <property type="entry name" value="C-N_Hydrolase_sf"/>
</dbReference>
<dbReference type="HOGENOM" id="CLU_030130_3_7_6"/>
<dbReference type="GO" id="GO:0106008">
    <property type="term" value="F:2-oxoglutaramate amidase activity"/>
    <property type="evidence" value="ECO:0007669"/>
    <property type="project" value="TreeGrafter"/>
</dbReference>
<keyword evidence="2" id="KW-0378">Hydrolase</keyword>
<keyword evidence="8" id="KW-1185">Reference proteome</keyword>
<dbReference type="KEGG" id="saga:M5M_01680"/>
<dbReference type="PANTHER" id="PTHR47799:SF1">
    <property type="entry name" value="OMEGA-AMIDASE YAFV"/>
    <property type="match status" value="1"/>
</dbReference>
<reference evidence="7 8" key="1">
    <citation type="journal article" date="2013" name="Genome Announc.">
        <title>Complete genome sequence of Simiduia agarivorans SA1(T), a marine bacterium able to degrade a variety of polysaccharides.</title>
        <authorList>
            <person name="Lin S.Y."/>
            <person name="Shieh W.Y."/>
            <person name="Chen J.S."/>
            <person name="Tang S.L."/>
        </authorList>
    </citation>
    <scope>NUCLEOTIDE SEQUENCE [LARGE SCALE GENOMIC DNA]</scope>
    <source>
        <strain evidence="8">DSM 21679 / JCM 13881 / BCRC 17597 / SA1</strain>
    </source>
</reference>